<evidence type="ECO:0000313" key="7">
    <source>
        <dbReference type="Proteomes" id="UP000008837"/>
    </source>
</evidence>
<dbReference type="GO" id="GO:0005762">
    <property type="term" value="C:mitochondrial large ribosomal subunit"/>
    <property type="evidence" value="ECO:0007669"/>
    <property type="project" value="TreeGrafter"/>
</dbReference>
<dbReference type="InterPro" id="IPR008932">
    <property type="entry name" value="Ribosomal_bL12_oligo"/>
</dbReference>
<dbReference type="Pfam" id="PF00542">
    <property type="entry name" value="Ribosomal_L12"/>
    <property type="match status" value="1"/>
</dbReference>
<dbReference type="InParanoid" id="A8Q3I1"/>
<dbReference type="KEGG" id="mgl:MGL_2409"/>
<dbReference type="GO" id="GO:0003735">
    <property type="term" value="F:structural constituent of ribosome"/>
    <property type="evidence" value="ECO:0007669"/>
    <property type="project" value="InterPro"/>
</dbReference>
<sequence>MMIHASAAAAAARRAAMAVPRARPTMQVRMLSRSMRVCEGTTTPSSPKITEIVDSIEKLTLLEASELVQELKTRLNITDIAMPAAAPAAPAAAAPAEEAPAEEKPKEKTLFTIKFLGLGSDSAKAKVIKEVKAINTSMNLVEAKKFVESAPQTLKENVTKEDAQKIKEAVEKAGGKIELA</sequence>
<gene>
    <name evidence="6" type="ORF">MGL_2409</name>
</gene>
<name>A8Q3I1_MALGO</name>
<evidence type="ECO:0000256" key="3">
    <source>
        <dbReference type="ARBA" id="ARBA00023274"/>
    </source>
</evidence>
<keyword evidence="7" id="KW-1185">Reference proteome</keyword>
<dbReference type="Pfam" id="PF16320">
    <property type="entry name" value="Ribosomal_L12_N"/>
    <property type="match status" value="1"/>
</dbReference>
<dbReference type="InterPro" id="IPR000206">
    <property type="entry name" value="Ribosomal_bL12"/>
</dbReference>
<dbReference type="SUPFAM" id="SSF54736">
    <property type="entry name" value="ClpS-like"/>
    <property type="match status" value="1"/>
</dbReference>
<dbReference type="EMBL" id="AAYY01000008">
    <property type="protein sequence ID" value="EDP43399.1"/>
    <property type="molecule type" value="Genomic_DNA"/>
</dbReference>
<evidence type="ECO:0000259" key="5">
    <source>
        <dbReference type="Pfam" id="PF16320"/>
    </source>
</evidence>
<dbReference type="PANTHER" id="PTHR45987">
    <property type="entry name" value="39S RIBOSOMAL PROTEIN L12"/>
    <property type="match status" value="1"/>
</dbReference>
<reference evidence="6 7" key="1">
    <citation type="journal article" date="2007" name="Proc. Natl. Acad. Sci. U.S.A.">
        <title>Dandruff-associated Malassezia genomes reveal convergent and divergent virulence traits shared with plant and human fungal pathogens.</title>
        <authorList>
            <person name="Xu J."/>
            <person name="Saunders C.W."/>
            <person name="Hu P."/>
            <person name="Grant R.A."/>
            <person name="Boekhout T."/>
            <person name="Kuramae E.E."/>
            <person name="Kronstad J.W."/>
            <person name="Deangelis Y.M."/>
            <person name="Reeder N.L."/>
            <person name="Johnstone K.R."/>
            <person name="Leland M."/>
            <person name="Fieno A.M."/>
            <person name="Begley W.M."/>
            <person name="Sun Y."/>
            <person name="Lacey M.P."/>
            <person name="Chaudhary T."/>
            <person name="Keough T."/>
            <person name="Chu L."/>
            <person name="Sears R."/>
            <person name="Yuan B."/>
            <person name="Dawson T.L.Jr."/>
        </authorList>
    </citation>
    <scope>NUCLEOTIDE SEQUENCE [LARGE SCALE GENOMIC DNA]</scope>
    <source>
        <strain evidence="7">ATCC MYA-4612 / CBS 7966</strain>
    </source>
</reference>
<dbReference type="InterPro" id="IPR014719">
    <property type="entry name" value="Ribosomal_bL12_C/ClpS-like"/>
</dbReference>
<dbReference type="GeneID" id="5854920"/>
<dbReference type="RefSeq" id="XP_001730613.1">
    <property type="nucleotide sequence ID" value="XM_001730561.1"/>
</dbReference>
<dbReference type="OrthoDB" id="250175at2759"/>
<evidence type="ECO:0008006" key="8">
    <source>
        <dbReference type="Google" id="ProtNLM"/>
    </source>
</evidence>
<dbReference type="VEuPathDB" id="FungiDB:MGL_2409"/>
<comment type="caution">
    <text evidence="6">The sequence shown here is derived from an EMBL/GenBank/DDBJ whole genome shotgun (WGS) entry which is preliminary data.</text>
</comment>
<protein>
    <recommendedName>
        <fullName evidence="8">Ribosomal protein L7/L12 C-terminal domain-containing protein</fullName>
    </recommendedName>
</protein>
<dbReference type="InterPro" id="IPR036235">
    <property type="entry name" value="Ribosomal_bL12_oligo_N_sf"/>
</dbReference>
<proteinExistence type="inferred from homology"/>
<accession>A8Q3I1</accession>
<keyword evidence="3" id="KW-0687">Ribonucleoprotein</keyword>
<dbReference type="Gene3D" id="1.20.5.710">
    <property type="entry name" value="Single helix bin"/>
    <property type="match status" value="1"/>
</dbReference>
<evidence type="ECO:0000256" key="2">
    <source>
        <dbReference type="ARBA" id="ARBA00022980"/>
    </source>
</evidence>
<evidence type="ECO:0000313" key="6">
    <source>
        <dbReference type="EMBL" id="EDP43399.1"/>
    </source>
</evidence>
<dbReference type="HAMAP" id="MF_00368">
    <property type="entry name" value="Ribosomal_bL12"/>
    <property type="match status" value="1"/>
</dbReference>
<evidence type="ECO:0000256" key="1">
    <source>
        <dbReference type="ARBA" id="ARBA00007197"/>
    </source>
</evidence>
<dbReference type="FunFam" id="3.30.1390.10:FF:000001">
    <property type="entry name" value="50S ribosomal protein L7/L12"/>
    <property type="match status" value="1"/>
</dbReference>
<dbReference type="FunCoup" id="A8Q3I1">
    <property type="interactions" value="172"/>
</dbReference>
<dbReference type="Gene3D" id="3.30.1390.10">
    <property type="match status" value="1"/>
</dbReference>
<feature type="domain" description="Large ribosomal subunit protein bL12 oligomerization" evidence="5">
    <location>
        <begin position="48"/>
        <end position="96"/>
    </location>
</feature>
<evidence type="ECO:0000259" key="4">
    <source>
        <dbReference type="Pfam" id="PF00542"/>
    </source>
</evidence>
<organism evidence="6 7">
    <name type="scientific">Malassezia globosa (strain ATCC MYA-4612 / CBS 7966)</name>
    <name type="common">Dandruff-associated fungus</name>
    <dbReference type="NCBI Taxonomy" id="425265"/>
    <lineage>
        <taxon>Eukaryota</taxon>
        <taxon>Fungi</taxon>
        <taxon>Dikarya</taxon>
        <taxon>Basidiomycota</taxon>
        <taxon>Ustilaginomycotina</taxon>
        <taxon>Malasseziomycetes</taxon>
        <taxon>Malasseziales</taxon>
        <taxon>Malasseziaceae</taxon>
        <taxon>Malassezia</taxon>
    </lineage>
</organism>
<dbReference type="STRING" id="425265.A8Q3I1"/>
<dbReference type="InterPro" id="IPR013823">
    <property type="entry name" value="Ribosomal_bL12_C"/>
</dbReference>
<feature type="domain" description="Large ribosomal subunit protein bL12 C-terminal" evidence="4">
    <location>
        <begin position="121"/>
        <end position="179"/>
    </location>
</feature>
<comment type="similarity">
    <text evidence="1">Belongs to the bacterial ribosomal protein bL12 family.</text>
</comment>
<dbReference type="Proteomes" id="UP000008837">
    <property type="component" value="Unassembled WGS sequence"/>
</dbReference>
<dbReference type="OMA" id="DPTQHRS"/>
<dbReference type="PANTHER" id="PTHR45987:SF4">
    <property type="entry name" value="LARGE RIBOSOMAL SUBUNIT PROTEIN BL12M"/>
    <property type="match status" value="1"/>
</dbReference>
<dbReference type="AlphaFoldDB" id="A8Q3I1"/>
<keyword evidence="2" id="KW-0689">Ribosomal protein</keyword>
<dbReference type="GO" id="GO:0006412">
    <property type="term" value="P:translation"/>
    <property type="evidence" value="ECO:0007669"/>
    <property type="project" value="InterPro"/>
</dbReference>
<dbReference type="GO" id="GO:0003729">
    <property type="term" value="F:mRNA binding"/>
    <property type="evidence" value="ECO:0007669"/>
    <property type="project" value="TreeGrafter"/>
</dbReference>
<dbReference type="SUPFAM" id="SSF48300">
    <property type="entry name" value="Ribosomal protein L7/12, oligomerisation (N-terminal) domain"/>
    <property type="match status" value="1"/>
</dbReference>